<name>A0A167RQI2_9VIRU</name>
<evidence type="ECO:0000313" key="2">
    <source>
        <dbReference type="Proteomes" id="UP000241365"/>
    </source>
</evidence>
<accession>A0A167RQI2</accession>
<proteinExistence type="predicted"/>
<dbReference type="EMBL" id="KU877344">
    <property type="protein sequence ID" value="ANB51013.1"/>
    <property type="molecule type" value="Genomic_DNA"/>
</dbReference>
<sequence length="348" mass="41398">MNQYGLCYVKCDNCTSIINDRMKCQKIDSDIYQIINSAISIIARHTYYRPGSPFRPNKKAMTHSLRIFRVDNVEKNLNSEIFIKRGQIKCFARIINEIDYNVILRKIYNLANYNIHVGKFHNVVKYLTYCKKYNNIDDFGKSIFAFEHKKKFGELVKRFEKSLCDNLPEYVSPMLSLNAPNDEDLGMEFNWKIKNFLVEYLKKIGYYVGVILSHNKGGEPFRINKHNINYVRYILVIFNKKFMDDLINSIRQIDNFNNGNKYDIIKTYVNGLNMKDKMGDKYSYLSEMHLSEYLFDYFNVKKMNSITKSFISGYKNYYFVKEFCYEVELDRIIYQESFDSIDFDSIDD</sequence>
<protein>
    <submittedName>
        <fullName evidence="1">Uncharacterized protein</fullName>
    </submittedName>
</protein>
<organism evidence="1 2">
    <name type="scientific">Powai lake megavirus</name>
    <dbReference type="NCBI Taxonomy" id="1842663"/>
    <lineage>
        <taxon>Viruses</taxon>
        <taxon>Varidnaviria</taxon>
        <taxon>Bamfordvirae</taxon>
        <taxon>Nucleocytoviricota</taxon>
        <taxon>Megaviricetes</taxon>
        <taxon>Imitervirales</taxon>
        <taxon>Mimiviridae</taxon>
        <taxon>Megamimivirinae</taxon>
        <taxon>Megavirus</taxon>
        <taxon>Megavirus powaiense</taxon>
    </lineage>
</organism>
<dbReference type="RefSeq" id="YP_010776764.1">
    <property type="nucleotide sequence ID" value="NC_075034.1"/>
</dbReference>
<dbReference type="GeneID" id="80513375"/>
<keyword evidence="2" id="KW-1185">Reference proteome</keyword>
<evidence type="ECO:0000313" key="1">
    <source>
        <dbReference type="EMBL" id="ANB51013.1"/>
    </source>
</evidence>
<reference evidence="1 2" key="1">
    <citation type="journal article" date="2016" name="Genome Announc.">
        <title>Complete Genome Sequence of a New Megavirus Family Member Isolated from an Inland Water Lake for the First Time in India.</title>
        <authorList>
            <person name="Chatterjee A."/>
            <person name="Ali F."/>
            <person name="Bange D."/>
            <person name="Kondabagil K."/>
        </authorList>
    </citation>
    <scope>NUCLEOTIDE SEQUENCE [LARGE SCALE GENOMIC DNA]</scope>
    <source>
        <strain evidence="1">1</strain>
    </source>
</reference>
<dbReference type="Proteomes" id="UP000241365">
    <property type="component" value="Segment"/>
</dbReference>
<dbReference type="KEGG" id="vg:80513375"/>